<sequence>TPSMEAAQAVLDLVPHASPAMLSVGTAAAARSVERTLVVLRTSIRHIQQVKPVAVPGFRGLELLDEFARVLELLVTNGTSIATAERQRVLDMWAILDLADVEAARQMNWIPSTI</sequence>
<organism evidence="1 2">
    <name type="scientific">Aphanomyces astaci</name>
    <name type="common">Crayfish plague agent</name>
    <dbReference type="NCBI Taxonomy" id="112090"/>
    <lineage>
        <taxon>Eukaryota</taxon>
        <taxon>Sar</taxon>
        <taxon>Stramenopiles</taxon>
        <taxon>Oomycota</taxon>
        <taxon>Saprolegniomycetes</taxon>
        <taxon>Saprolegniales</taxon>
        <taxon>Verrucalvaceae</taxon>
        <taxon>Aphanomyces</taxon>
    </lineage>
</organism>
<reference evidence="1 2" key="1">
    <citation type="submission" date="2018-08" db="EMBL/GenBank/DDBJ databases">
        <title>Aphanomyces genome sequencing and annotation.</title>
        <authorList>
            <person name="Minardi D."/>
            <person name="Oidtmann B."/>
            <person name="Van Der Giezen M."/>
            <person name="Studholme D.J."/>
        </authorList>
    </citation>
    <scope>NUCLEOTIDE SEQUENCE [LARGE SCALE GENOMIC DNA]</scope>
    <source>
        <strain evidence="1 2">Kv</strain>
    </source>
</reference>
<dbReference type="Proteomes" id="UP000265427">
    <property type="component" value="Unassembled WGS sequence"/>
</dbReference>
<protein>
    <submittedName>
        <fullName evidence="1">Uncharacterized protein</fullName>
    </submittedName>
</protein>
<comment type="caution">
    <text evidence="1">The sequence shown here is derived from an EMBL/GenBank/DDBJ whole genome shotgun (WGS) entry which is preliminary data.</text>
</comment>
<accession>A0A396ZUU8</accession>
<dbReference type="VEuPathDB" id="FungiDB:H257_00360"/>
<dbReference type="AlphaFoldDB" id="A0A396ZUU8"/>
<dbReference type="EMBL" id="QUSZ01011387">
    <property type="protein sequence ID" value="RHX97288.1"/>
    <property type="molecule type" value="Genomic_DNA"/>
</dbReference>
<evidence type="ECO:0000313" key="1">
    <source>
        <dbReference type="EMBL" id="RHX97288.1"/>
    </source>
</evidence>
<evidence type="ECO:0000313" key="2">
    <source>
        <dbReference type="Proteomes" id="UP000265427"/>
    </source>
</evidence>
<proteinExistence type="predicted"/>
<gene>
    <name evidence="1" type="ORF">DYB36_013273</name>
</gene>
<feature type="non-terminal residue" evidence="1">
    <location>
        <position position="1"/>
    </location>
</feature>
<name>A0A396ZUU8_APHAT</name>